<protein>
    <submittedName>
        <fullName evidence="2">Uncharacterized protein</fullName>
    </submittedName>
</protein>
<dbReference type="Proteomes" id="UP001064489">
    <property type="component" value="Chromosome 3"/>
</dbReference>
<comment type="caution">
    <text evidence="2">The sequence shown here is derived from an EMBL/GenBank/DDBJ whole genome shotgun (WGS) entry which is preliminary data.</text>
</comment>
<reference evidence="2" key="2">
    <citation type="submission" date="2023-02" db="EMBL/GenBank/DDBJ databases">
        <authorList>
            <person name="Swenson N.G."/>
            <person name="Wegrzyn J.L."/>
            <person name="Mcevoy S.L."/>
        </authorList>
    </citation>
    <scope>NUCLEOTIDE SEQUENCE</scope>
    <source>
        <strain evidence="2">91603</strain>
        <tissue evidence="2">Leaf</tissue>
    </source>
</reference>
<keyword evidence="3" id="KW-1185">Reference proteome</keyword>
<evidence type="ECO:0000313" key="2">
    <source>
        <dbReference type="EMBL" id="KAI9185102.1"/>
    </source>
</evidence>
<reference evidence="2" key="1">
    <citation type="journal article" date="2022" name="Plant J.">
        <title>Strategies of tolerance reflected in two North American maple genomes.</title>
        <authorList>
            <person name="McEvoy S.L."/>
            <person name="Sezen U.U."/>
            <person name="Trouern-Trend A."/>
            <person name="McMahon S.M."/>
            <person name="Schaberg P.G."/>
            <person name="Yang J."/>
            <person name="Wegrzyn J.L."/>
            <person name="Swenson N.G."/>
        </authorList>
    </citation>
    <scope>NUCLEOTIDE SEQUENCE</scope>
    <source>
        <strain evidence="2">91603</strain>
    </source>
</reference>
<proteinExistence type="predicted"/>
<sequence>MPKYGPTTGMATEKHTFKVIIPNSIGAANDSQHPITGHRTLPEQNHESDPSPSLSLDIQARKAKEENKISLKHATNQVALGVAPPPNERSLTNTYEPNEDDALRMDDSGVRVPIEIPRVTPCSVRRKANRNVSVGRKGRERGVYGVAPSGEGIRQPHSGITDSPFGPESASIAADALVKPSSRNLISLTDMMTVAHGWAYIGDGDYCQKKNRPFPERLRYVFNNIAFVRLFHLF</sequence>
<organism evidence="2 3">
    <name type="scientific">Acer negundo</name>
    <name type="common">Box elder</name>
    <dbReference type="NCBI Taxonomy" id="4023"/>
    <lineage>
        <taxon>Eukaryota</taxon>
        <taxon>Viridiplantae</taxon>
        <taxon>Streptophyta</taxon>
        <taxon>Embryophyta</taxon>
        <taxon>Tracheophyta</taxon>
        <taxon>Spermatophyta</taxon>
        <taxon>Magnoliopsida</taxon>
        <taxon>eudicotyledons</taxon>
        <taxon>Gunneridae</taxon>
        <taxon>Pentapetalae</taxon>
        <taxon>rosids</taxon>
        <taxon>malvids</taxon>
        <taxon>Sapindales</taxon>
        <taxon>Sapindaceae</taxon>
        <taxon>Hippocastanoideae</taxon>
        <taxon>Acereae</taxon>
        <taxon>Acer</taxon>
    </lineage>
</organism>
<name>A0AAD5NX03_ACENE</name>
<feature type="region of interest" description="Disordered" evidence="1">
    <location>
        <begin position="78"/>
        <end position="104"/>
    </location>
</feature>
<gene>
    <name evidence="2" type="ORF">LWI28_004164</name>
</gene>
<dbReference type="EMBL" id="JAJSOW010000100">
    <property type="protein sequence ID" value="KAI9185102.1"/>
    <property type="molecule type" value="Genomic_DNA"/>
</dbReference>
<feature type="compositionally biased region" description="Basic and acidic residues" evidence="1">
    <location>
        <begin position="40"/>
        <end position="49"/>
    </location>
</feature>
<evidence type="ECO:0000256" key="1">
    <source>
        <dbReference type="SAM" id="MobiDB-lite"/>
    </source>
</evidence>
<dbReference type="AlphaFoldDB" id="A0AAD5NX03"/>
<feature type="region of interest" description="Disordered" evidence="1">
    <location>
        <begin position="25"/>
        <end position="54"/>
    </location>
</feature>
<evidence type="ECO:0000313" key="3">
    <source>
        <dbReference type="Proteomes" id="UP001064489"/>
    </source>
</evidence>
<accession>A0AAD5NX03</accession>